<dbReference type="InterPro" id="IPR016642">
    <property type="entry name" value="26S_Psome_Rpn2"/>
</dbReference>
<dbReference type="Gene3D" id="1.25.10.10">
    <property type="entry name" value="Leucine-rich Repeat Variant"/>
    <property type="match status" value="2"/>
</dbReference>
<evidence type="ECO:0000313" key="9">
    <source>
        <dbReference type="Proteomes" id="UP000663889"/>
    </source>
</evidence>
<dbReference type="InterPro" id="IPR048570">
    <property type="entry name" value="PSMD1_RPN2_N"/>
</dbReference>
<name>A0A813S6N9_9BILA</name>
<evidence type="ECO:0000256" key="3">
    <source>
        <dbReference type="ARBA" id="ARBA00022737"/>
    </source>
</evidence>
<dbReference type="GO" id="GO:0030234">
    <property type="term" value="F:enzyme regulator activity"/>
    <property type="evidence" value="ECO:0007669"/>
    <property type="project" value="UniProtKB-UniRule"/>
</dbReference>
<dbReference type="EMBL" id="CAJNOU010000003">
    <property type="protein sequence ID" value="CAF0792019.1"/>
    <property type="molecule type" value="Genomic_DNA"/>
</dbReference>
<comment type="subunit">
    <text evidence="5">Component of the 19S proteasome regulatory particle complex. The 26S proteasome consists of a 20S core particle (CP) and two 19S regulatory subunits (RP).</text>
</comment>
<comment type="similarity">
    <text evidence="1 5">Belongs to the proteasome subunit S1 family.</text>
</comment>
<dbReference type="InterPro" id="IPR011989">
    <property type="entry name" value="ARM-like"/>
</dbReference>
<feature type="domain" description="26S proteasome non-ATPase regulatory subunit 1/RPN2 N-terminal" evidence="7">
    <location>
        <begin position="6"/>
        <end position="278"/>
    </location>
</feature>
<keyword evidence="3" id="KW-0677">Repeat</keyword>
<evidence type="ECO:0000313" key="8">
    <source>
        <dbReference type="EMBL" id="CAF0792019.1"/>
    </source>
</evidence>
<dbReference type="PANTHER" id="PTHR10943:SF2">
    <property type="entry name" value="26S PROTEASOME NON-ATPASE REGULATORY SUBUNIT 1"/>
    <property type="match status" value="1"/>
</dbReference>
<dbReference type="Pfam" id="PF01851">
    <property type="entry name" value="PC_rep"/>
    <property type="match status" value="3"/>
</dbReference>
<protein>
    <recommendedName>
        <fullName evidence="2 5">26S proteasome non-ATPase regulatory subunit 1</fullName>
    </recommendedName>
</protein>
<keyword evidence="4 5" id="KW-0647">Proteasome</keyword>
<dbReference type="PANTHER" id="PTHR10943">
    <property type="entry name" value="26S PROTEASOME NON-ATPASE REGULATORY SUBUNIT"/>
    <property type="match status" value="1"/>
</dbReference>
<proteinExistence type="inferred from homology"/>
<sequence length="704" mass="78201">MQLSITSAGGILSLLDENTEKGPVYALHRLNAIVDVFWPEISDSISKVESLYEDENFKHRELAALVSSKVYYHLGSLDNALTYALGAGRLFDVNDKTEYVETIIAHSHCIDKYTKLQVEKFQSDGTAQIHIDQRLEDIVNRMFQRCFDDKKYKQAIGIALETRRIDIFEKGIKEANHSPEMLTYAFKITMQLLQNRKFRTVLLRTLVRLYLNLQVPDFISVCQCLIFLDDPDQVADILQTLVRGTTDQMLMAYQIGFDLYESATQQFLNKIQDALRVQAPIPIMFDKAQGIIKDEQQGTNGSESMETNQDETSRQSVEESSAPKDKQSLQQEHKDKVNNLSQEEKQLQDRIEKLLNILSGEITIGVHMQFLIKNNHADLLILKQIKDAVRNSVCHTATVIANGYMLSGTTSDQFFRDNLEWLARATNWAKFTAAASLGVIHKGHIKEALNLMSAYLPKDSTGNSPYAEGGGLYALGLIHANHGGDIIDYLINQLRSNSTQTDVYSTGNSPYAEGGGLYALGLIHANHGGDIIDYLINPLRSNSTQTDAVRHGACLGLGLAAMGTARSDVYELLKTNLLLEDAVAGEAAGLAMGLVMLGTGSAQAIEDMVQYAQETQHEKILHGLAIGIALVQYGRLEEADALIEQLQRDKDPILRRSAMYTVAMAYCGTGNNAAVRKLLHVAVSDVNDDVRRSAVESLGFLMFR</sequence>
<reference evidence="8" key="1">
    <citation type="submission" date="2021-02" db="EMBL/GenBank/DDBJ databases">
        <authorList>
            <person name="Nowell W R."/>
        </authorList>
    </citation>
    <scope>NUCLEOTIDE SEQUENCE</scope>
</reference>
<dbReference type="GO" id="GO:0043161">
    <property type="term" value="P:proteasome-mediated ubiquitin-dependent protein catabolic process"/>
    <property type="evidence" value="ECO:0007669"/>
    <property type="project" value="TreeGrafter"/>
</dbReference>
<dbReference type="Pfam" id="PF21505">
    <property type="entry name" value="RPN2_N"/>
    <property type="match status" value="1"/>
</dbReference>
<accession>A0A813S6N9</accession>
<feature type="compositionally biased region" description="Polar residues" evidence="6">
    <location>
        <begin position="297"/>
        <end position="307"/>
    </location>
</feature>
<comment type="function">
    <text evidence="5">Component of the 26S proteasome, a multiprotein complex involved in the ATP-dependent degradation of ubiquitinated proteins. This complex plays a key role in the maintenance of protein homeostasis by removing misfolded or damaged proteins, which could impair cellular functions, and by removing proteins whose functions are no longer required. Therefore, the proteasome participates in numerous cellular processes, including cell cycle progression, apoptosis, or DNA damage repair.</text>
</comment>
<evidence type="ECO:0000256" key="4">
    <source>
        <dbReference type="ARBA" id="ARBA00022942"/>
    </source>
</evidence>
<dbReference type="GO" id="GO:0034515">
    <property type="term" value="C:proteasome storage granule"/>
    <property type="evidence" value="ECO:0007669"/>
    <property type="project" value="TreeGrafter"/>
</dbReference>
<dbReference type="GO" id="GO:0008540">
    <property type="term" value="C:proteasome regulatory particle, base subcomplex"/>
    <property type="evidence" value="ECO:0007669"/>
    <property type="project" value="UniProtKB-UniRule"/>
</dbReference>
<evidence type="ECO:0000256" key="5">
    <source>
        <dbReference type="PIRNR" id="PIRNR015947"/>
    </source>
</evidence>
<dbReference type="SUPFAM" id="SSF48371">
    <property type="entry name" value="ARM repeat"/>
    <property type="match status" value="1"/>
</dbReference>
<evidence type="ECO:0000256" key="1">
    <source>
        <dbReference type="ARBA" id="ARBA00006308"/>
    </source>
</evidence>
<dbReference type="InterPro" id="IPR002015">
    <property type="entry name" value="Proteasome/cyclosome_rpt"/>
</dbReference>
<dbReference type="GO" id="GO:0005634">
    <property type="term" value="C:nucleus"/>
    <property type="evidence" value="ECO:0007669"/>
    <property type="project" value="TreeGrafter"/>
</dbReference>
<evidence type="ECO:0000256" key="6">
    <source>
        <dbReference type="SAM" id="MobiDB-lite"/>
    </source>
</evidence>
<dbReference type="Proteomes" id="UP000663889">
    <property type="component" value="Unassembled WGS sequence"/>
</dbReference>
<feature type="region of interest" description="Disordered" evidence="6">
    <location>
        <begin position="297"/>
        <end position="337"/>
    </location>
</feature>
<gene>
    <name evidence="8" type="ORF">SEV965_LOCUS197</name>
</gene>
<dbReference type="AlphaFoldDB" id="A0A813S6N9"/>
<comment type="caution">
    <text evidence="8">The sequence shown here is derived from an EMBL/GenBank/DDBJ whole genome shotgun (WGS) entry which is preliminary data.</text>
</comment>
<dbReference type="PIRSF" id="PIRSF015947">
    <property type="entry name" value="26S_Psome_Rpn2"/>
    <property type="match status" value="1"/>
</dbReference>
<evidence type="ECO:0000259" key="7">
    <source>
        <dbReference type="Pfam" id="PF21505"/>
    </source>
</evidence>
<dbReference type="GO" id="GO:0042176">
    <property type="term" value="P:regulation of protein catabolic process"/>
    <property type="evidence" value="ECO:0007669"/>
    <property type="project" value="UniProtKB-UniRule"/>
</dbReference>
<evidence type="ECO:0000256" key="2">
    <source>
        <dbReference type="ARBA" id="ARBA00014929"/>
    </source>
</evidence>
<dbReference type="InterPro" id="IPR016024">
    <property type="entry name" value="ARM-type_fold"/>
</dbReference>
<organism evidence="8 9">
    <name type="scientific">Rotaria sordida</name>
    <dbReference type="NCBI Taxonomy" id="392033"/>
    <lineage>
        <taxon>Eukaryota</taxon>
        <taxon>Metazoa</taxon>
        <taxon>Spiralia</taxon>
        <taxon>Gnathifera</taxon>
        <taxon>Rotifera</taxon>
        <taxon>Eurotatoria</taxon>
        <taxon>Bdelloidea</taxon>
        <taxon>Philodinida</taxon>
        <taxon>Philodinidae</taxon>
        <taxon>Rotaria</taxon>
    </lineage>
</organism>
<feature type="compositionally biased region" description="Basic and acidic residues" evidence="6">
    <location>
        <begin position="311"/>
        <end position="337"/>
    </location>
</feature>